<organism evidence="10 11">
    <name type="scientific">Vanrija pseudolonga</name>
    <dbReference type="NCBI Taxonomy" id="143232"/>
    <lineage>
        <taxon>Eukaryota</taxon>
        <taxon>Fungi</taxon>
        <taxon>Dikarya</taxon>
        <taxon>Basidiomycota</taxon>
        <taxon>Agaricomycotina</taxon>
        <taxon>Tremellomycetes</taxon>
        <taxon>Trichosporonales</taxon>
        <taxon>Trichosporonaceae</taxon>
        <taxon>Vanrija</taxon>
    </lineage>
</organism>
<feature type="domain" description="RanBP2-type" evidence="9">
    <location>
        <begin position="1424"/>
        <end position="1449"/>
    </location>
</feature>
<feature type="region of interest" description="Disordered" evidence="8">
    <location>
        <begin position="1442"/>
        <end position="1525"/>
    </location>
</feature>
<feature type="region of interest" description="Disordered" evidence="8">
    <location>
        <begin position="852"/>
        <end position="896"/>
    </location>
</feature>
<evidence type="ECO:0000256" key="3">
    <source>
        <dbReference type="ARBA" id="ARBA00022723"/>
    </source>
</evidence>
<feature type="domain" description="RanBP2-type" evidence="9">
    <location>
        <begin position="1523"/>
        <end position="1548"/>
    </location>
</feature>
<dbReference type="InterPro" id="IPR015943">
    <property type="entry name" value="WD40/YVTN_repeat-like_dom_sf"/>
</dbReference>
<feature type="compositionally biased region" description="Low complexity" evidence="8">
    <location>
        <begin position="1028"/>
        <end position="1045"/>
    </location>
</feature>
<dbReference type="GO" id="GO:0008237">
    <property type="term" value="F:metallopeptidase activity"/>
    <property type="evidence" value="ECO:0007669"/>
    <property type="project" value="TreeGrafter"/>
</dbReference>
<keyword evidence="5" id="KW-0862">Zinc</keyword>
<feature type="region of interest" description="Disordered" evidence="8">
    <location>
        <begin position="2200"/>
        <end position="2230"/>
    </location>
</feature>
<dbReference type="Gene3D" id="4.10.1060.10">
    <property type="entry name" value="Zinc finger, RanBP2-type"/>
    <property type="match status" value="4"/>
</dbReference>
<evidence type="ECO:0000256" key="4">
    <source>
        <dbReference type="ARBA" id="ARBA00022771"/>
    </source>
</evidence>
<feature type="compositionally biased region" description="Polar residues" evidence="8">
    <location>
        <begin position="736"/>
        <end position="745"/>
    </location>
</feature>
<feature type="compositionally biased region" description="Low complexity" evidence="8">
    <location>
        <begin position="852"/>
        <end position="878"/>
    </location>
</feature>
<feature type="compositionally biased region" description="Low complexity" evidence="8">
    <location>
        <begin position="2298"/>
        <end position="2311"/>
    </location>
</feature>
<feature type="compositionally biased region" description="Low complexity" evidence="8">
    <location>
        <begin position="1157"/>
        <end position="1183"/>
    </location>
</feature>
<accession>A0AAF0Y0Y0</accession>
<keyword evidence="6" id="KW-0906">Nuclear pore complex</keyword>
<feature type="domain" description="RanBP2-type" evidence="9">
    <location>
        <begin position="1320"/>
        <end position="1345"/>
    </location>
</feature>
<feature type="compositionally biased region" description="Pro residues" evidence="8">
    <location>
        <begin position="1746"/>
        <end position="1756"/>
    </location>
</feature>
<feature type="compositionally biased region" description="Polar residues" evidence="8">
    <location>
        <begin position="2204"/>
        <end position="2219"/>
    </location>
</feature>
<keyword evidence="7" id="KW-0539">Nucleus</keyword>
<keyword evidence="6" id="KW-0653">Protein transport</keyword>
<feature type="region of interest" description="Disordered" evidence="8">
    <location>
        <begin position="654"/>
        <end position="677"/>
    </location>
</feature>
<feature type="region of interest" description="Disordered" evidence="8">
    <location>
        <begin position="490"/>
        <end position="572"/>
    </location>
</feature>
<feature type="region of interest" description="Disordered" evidence="8">
    <location>
        <begin position="2296"/>
        <end position="2371"/>
    </location>
</feature>
<feature type="region of interest" description="Disordered" evidence="8">
    <location>
        <begin position="908"/>
        <end position="928"/>
    </location>
</feature>
<dbReference type="InterPro" id="IPR001876">
    <property type="entry name" value="Znf_RanBP2"/>
</dbReference>
<feature type="compositionally biased region" description="Pro residues" evidence="8">
    <location>
        <begin position="1557"/>
        <end position="1566"/>
    </location>
</feature>
<gene>
    <name evidence="10" type="primary">NUP159_1</name>
    <name evidence="10" type="ORF">LOC62_01G001431</name>
</gene>
<feature type="domain" description="RanBP2-type" evidence="9">
    <location>
        <begin position="1622"/>
        <end position="1647"/>
    </location>
</feature>
<feature type="compositionally biased region" description="Basic and acidic residues" evidence="8">
    <location>
        <begin position="721"/>
        <end position="730"/>
    </location>
</feature>
<feature type="compositionally biased region" description="Low complexity" evidence="8">
    <location>
        <begin position="1567"/>
        <end position="1599"/>
    </location>
</feature>
<dbReference type="PANTHER" id="PTHR46622:SF1">
    <property type="entry name" value="DNA-DEPENDENT METALLOPROTEASE WSS1"/>
    <property type="match status" value="1"/>
</dbReference>
<evidence type="ECO:0000256" key="7">
    <source>
        <dbReference type="ARBA" id="ARBA00023242"/>
    </source>
</evidence>
<feature type="region of interest" description="Disordered" evidence="8">
    <location>
        <begin position="2075"/>
        <end position="2141"/>
    </location>
</feature>
<keyword evidence="4" id="KW-0863">Zinc-finger</keyword>
<feature type="compositionally biased region" description="Low complexity" evidence="8">
    <location>
        <begin position="710"/>
        <end position="720"/>
    </location>
</feature>
<feature type="compositionally biased region" description="Low complexity" evidence="8">
    <location>
        <begin position="587"/>
        <end position="603"/>
    </location>
</feature>
<feature type="compositionally biased region" description="Low complexity" evidence="8">
    <location>
        <begin position="555"/>
        <end position="564"/>
    </location>
</feature>
<dbReference type="Pfam" id="PF16755">
    <property type="entry name" value="Beta-prop_NUP159_NUP214"/>
    <property type="match status" value="1"/>
</dbReference>
<feature type="region of interest" description="Disordered" evidence="8">
    <location>
        <begin position="1343"/>
        <end position="1429"/>
    </location>
</feature>
<feature type="compositionally biased region" description="Polar residues" evidence="8">
    <location>
        <begin position="507"/>
        <end position="522"/>
    </location>
</feature>
<feature type="region of interest" description="Disordered" evidence="8">
    <location>
        <begin position="1277"/>
        <end position="1322"/>
    </location>
</feature>
<dbReference type="SMART" id="SM00547">
    <property type="entry name" value="ZnF_RBZ"/>
    <property type="match status" value="4"/>
</dbReference>
<dbReference type="GO" id="GO:0008270">
    <property type="term" value="F:zinc ion binding"/>
    <property type="evidence" value="ECO:0007669"/>
    <property type="project" value="UniProtKB-KW"/>
</dbReference>
<comment type="subcellular location">
    <subcellularLocation>
        <location evidence="1">Nucleus</location>
        <location evidence="1">Nuclear pore complex</location>
    </subcellularLocation>
</comment>
<evidence type="ECO:0000256" key="6">
    <source>
        <dbReference type="ARBA" id="ARBA00023132"/>
    </source>
</evidence>
<feature type="region of interest" description="Disordered" evidence="8">
    <location>
        <begin position="698"/>
        <end position="823"/>
    </location>
</feature>
<dbReference type="Pfam" id="PF13634">
    <property type="entry name" value="Nucleoporin_FG"/>
    <property type="match status" value="3"/>
</dbReference>
<feature type="compositionally biased region" description="Low complexity" evidence="8">
    <location>
        <begin position="1547"/>
        <end position="1556"/>
    </location>
</feature>
<dbReference type="EMBL" id="CP086714">
    <property type="protein sequence ID" value="WOO77875.1"/>
    <property type="molecule type" value="Genomic_DNA"/>
</dbReference>
<protein>
    <submittedName>
        <fullName evidence="10">Nucleoporin</fullName>
    </submittedName>
</protein>
<feature type="compositionally biased region" description="Low complexity" evidence="8">
    <location>
        <begin position="1611"/>
        <end position="1622"/>
    </location>
</feature>
<feature type="compositionally biased region" description="Basic and acidic residues" evidence="8">
    <location>
        <begin position="997"/>
        <end position="1012"/>
    </location>
</feature>
<feature type="region of interest" description="Disordered" evidence="8">
    <location>
        <begin position="1646"/>
        <end position="1665"/>
    </location>
</feature>
<feature type="compositionally biased region" description="Low complexity" evidence="8">
    <location>
        <begin position="2243"/>
        <end position="2259"/>
    </location>
</feature>
<feature type="compositionally biased region" description="Pro residues" evidence="8">
    <location>
        <begin position="1348"/>
        <end position="1366"/>
    </location>
</feature>
<feature type="region of interest" description="Disordered" evidence="8">
    <location>
        <begin position="1546"/>
        <end position="1630"/>
    </location>
</feature>
<feature type="region of interest" description="Disordered" evidence="8">
    <location>
        <begin position="965"/>
        <end position="1263"/>
    </location>
</feature>
<feature type="region of interest" description="Disordered" evidence="8">
    <location>
        <begin position="587"/>
        <end position="621"/>
    </location>
</feature>
<evidence type="ECO:0000256" key="2">
    <source>
        <dbReference type="ARBA" id="ARBA00022448"/>
    </source>
</evidence>
<feature type="compositionally biased region" description="Polar residues" evidence="8">
    <location>
        <begin position="2331"/>
        <end position="2356"/>
    </location>
</feature>
<proteinExistence type="predicted"/>
<feature type="compositionally biased region" description="Low complexity" evidence="8">
    <location>
        <begin position="1726"/>
        <end position="1745"/>
    </location>
</feature>
<dbReference type="Pfam" id="PF00641">
    <property type="entry name" value="Zn_ribbon_RanBP"/>
    <property type="match status" value="1"/>
</dbReference>
<dbReference type="RefSeq" id="XP_062623907.1">
    <property type="nucleotide sequence ID" value="XM_062767923.1"/>
</dbReference>
<feature type="region of interest" description="Disordered" evidence="8">
    <location>
        <begin position="2243"/>
        <end position="2275"/>
    </location>
</feature>
<reference evidence="10" key="1">
    <citation type="submission" date="2023-10" db="EMBL/GenBank/DDBJ databases">
        <authorList>
            <person name="Noh H."/>
        </authorList>
    </citation>
    <scope>NUCLEOTIDE SEQUENCE</scope>
    <source>
        <strain evidence="10">DUCC4014</strain>
    </source>
</reference>
<feature type="compositionally biased region" description="Acidic residues" evidence="8">
    <location>
        <begin position="1046"/>
        <end position="1104"/>
    </location>
</feature>
<feature type="compositionally biased region" description="Polar residues" evidence="8">
    <location>
        <begin position="1184"/>
        <end position="1206"/>
    </location>
</feature>
<evidence type="ECO:0000313" key="10">
    <source>
        <dbReference type="EMBL" id="WOO77875.1"/>
    </source>
</evidence>
<dbReference type="GeneID" id="87804686"/>
<feature type="compositionally biased region" description="Low complexity" evidence="8">
    <location>
        <begin position="1468"/>
        <end position="1501"/>
    </location>
</feature>
<feature type="compositionally biased region" description="Low complexity" evidence="8">
    <location>
        <begin position="1379"/>
        <end position="1392"/>
    </location>
</feature>
<evidence type="ECO:0000313" key="11">
    <source>
        <dbReference type="Proteomes" id="UP000827549"/>
    </source>
</evidence>
<dbReference type="GO" id="GO:0006281">
    <property type="term" value="P:DNA repair"/>
    <property type="evidence" value="ECO:0007669"/>
    <property type="project" value="TreeGrafter"/>
</dbReference>
<evidence type="ECO:0000256" key="5">
    <source>
        <dbReference type="ARBA" id="ARBA00022833"/>
    </source>
</evidence>
<dbReference type="InterPro" id="IPR039462">
    <property type="entry name" value="Nup159/Nup146_N"/>
</dbReference>
<evidence type="ECO:0000259" key="9">
    <source>
        <dbReference type="SMART" id="SM00547"/>
    </source>
</evidence>
<feature type="compositionally biased region" description="Low complexity" evidence="8">
    <location>
        <begin position="1772"/>
        <end position="1811"/>
    </location>
</feature>
<sequence length="2371" mass="237614">MASSNAFGALAMGDASAGPSTRLLEGDEVDIDWLKLVKTNHEVYVRVSDPVGLDGLPAHSSMLAVANSADLLIVGGNNDLRVHRLSALHKLVEDAVKDATNVNSTPVATVPLPARPVWIKLATGDQRLVVVTANDAVLLFQLQDLAAGNTAPYATLTSGIPSNLLDVLPNPAAPSEQQANLVTLLAPQGLVFVDVAKAQVSKPLAGPFTAGSWSVKGKQIVLGTPDGKLVQYSPEGEVKNQVPAPPELNGEQPAFLQWLENDLFLAGYAAEGSDEVDLYTIHRNKQEITYTKFFDMSDTMGYPSRASAFRLYAGLQQWGQTKHVAFLLSAAAAEIGQMVGKPPADKTSTPEWEIVVLEGTARGSLPAAGEGTSALGLELDLTSTKAIKRGMVGGEEQPDLPPAPRLLVYSHSGQIISFDVRYDDAGAYPYMVTGAAATPAPAATPATIAPVATVEAAKPAFGGFGKSAFGGAPAGGSAFGAKSAFGQSSAPTSAFGQPAAAPKPAFGQSSGFGQSTTPSSTPAKPAFGTSAFGGSTTPAAAPKAPAFGSSGFGQSTTPSTTPAAKPAFGSSAFGQSSTPSAFGASAFGQSSSPSAFGQSSTPSAFGQSSTPQSAFGSKASTGSAFGTSAFGASSGGSAFGAAASKDSAFGAKPSAPAFNFGGSTTVPKKDEAKPAFGSSAFGAGSAFGGGSAFGSSSGFGKSSFGGTGGSAFDKPAPAADKPAEAPKDTKAPPTNLFGQGNNTNPFAKKDDNKPAAAGGDAFGLGDLGAGLSSSKTVPGLESPPPSPPAGKARVPGLEDDDDEAPARMAKPAPPPAAPSSASSFIKPATAFGSATSGGFGAFGGSASKTSAFTGSTTTPSAFSSSPTSTPAAAGSTFGKPSAIGSGSSGQDAKPGFVKTTALGSSAFGQSSGFGQTKSATTSTPAAGSGFGSISGGFGGFAAKVSTGSDDKKPAGGFAGFAAAGETKSVFGDGPAKPFSFGSTAKKDSVFAPAPSKSPEHAPVEAPKPEKAVMPEGYALPTPAPTEPAPATSTPTVTPTPVSLPDEIVDPEDDVDENEDDDDYDEEEYDDEEYDDEYDEEEDAAGFEDEEDENAEEDEDEEEEHEEGHSIRSRPSFVHAPEMDTIPEGDETASEGEDDDDQETSPSKPPKSPTWFASQPGSSPPSLLSRMGPPATQTPPNQQASGSGTPSLLSRLSPQPGSPSATFANKHAPKTSSPLSALPVRSAEDETSTPSGSPAASVPPSPEDNDKESSALSQSPKSQFGVGLGLASAAAAPLFGNNNNKKEEKKPVFSFGGDADKEEKDSSTPPFTTQPVVSPPDEWTCDTCMLKNPDSAKEKCTVCEAPRPGAAPPAPPAATGPPKPPSVPTTGGFAGFGVKAPAASSSSSPTPAAGGFTPTGAVPSAGGFSFGKAPAAATPAATAGPEWTCDTCMLKNPDSAKEQCTVCESPRPGAAAPASTGPPKPPAVPTTGGFAGFGAKPPASSSTSAPTTGGFTPTGSVPKAGGFSFGQKPTPPAPATSTGPEWTCDTCMLKNPDSAKEQCTVCETPRPGAATPPAAGPPKPPAVPTTGGFAGFGAKPAASSTSAPAAGGFSPAGAVPKAGGFSFGQQKPAAPAPTASSGPEWTCDTCMLKNPDSAKEQCTVCEAPRPGATPAAAATGPPKPPSVPAVGGFGAFGAKAPATAPAAGGPAPPAGGFSFGGATKPAATSLFGTTPAPAPGSLFGNKPLTTAAPTTAPAPGSLFGNNTPPPFATPAPAPGGLFGSTPAPPTSAPAPGSLFGAKTPSTPAAPSPFGGLGLGKPPAAAPAIATPAVSTPKTISLAQGPPPLSAGPSTTAAPPPPPTEPVQTFTVPKRPPPPAAPAAPAAHPKTMAATLERIISDVQTDLTTLKTTLKSNAGYHSALESPGFPKASSSTISQQTTLPFSALEDVLAITDELSQEIASVRYEVRQSDITLAELQSRMLKTDMKVGQAEKFVKARKDPSFARAMQIKELSPQQAAAQLRLRKVVQMTEARLDELDAGIAGLKRRSEHNRDSRRLSQQPALERIQRTLRNVDVAVRDRDQVIDDLSRRYSDLGLGRSVRESTPGPGTPSRQRSSFSASRSPASAAVSPAPRSGGLFGTPQATTSKAANPKPSVEPTTDVRKAAAAALDQSRRLRITRKTAVVTKLETGKDERPRLVPSSLVAHASVAKGPLHVDSMPVPGSFKQSPKQQNLGASISRTPKYARSSPPPATIAAVASPIAATPGASSKAPASGAAHSPAPAPSTPAAPTNNVATSSPLPVAGSFSGIKLVLDPGTLSSSSAPSARRNSPSTRAHGAAARLGHTPLPPAPTASQGTLFGSVVTPPTTEASNSNGGSAPSKPTGFFSGFGNK</sequence>
<feature type="compositionally biased region" description="Acidic residues" evidence="8">
    <location>
        <begin position="1124"/>
        <end position="1142"/>
    </location>
</feature>
<dbReference type="SUPFAM" id="SSF117289">
    <property type="entry name" value="Nucleoporin domain"/>
    <property type="match status" value="1"/>
</dbReference>
<dbReference type="InterPro" id="IPR025574">
    <property type="entry name" value="Nucleoporin_FG_rpt"/>
</dbReference>
<evidence type="ECO:0000256" key="8">
    <source>
        <dbReference type="SAM" id="MobiDB-lite"/>
    </source>
</evidence>
<evidence type="ECO:0000256" key="1">
    <source>
        <dbReference type="ARBA" id="ARBA00004567"/>
    </source>
</evidence>
<keyword evidence="6" id="KW-0509">mRNA transport</keyword>
<feature type="compositionally biased region" description="Low complexity" evidence="8">
    <location>
        <begin position="2090"/>
        <end position="2114"/>
    </location>
</feature>
<name>A0AAF0Y0Y0_9TREE</name>
<feature type="region of interest" description="Disordered" evidence="8">
    <location>
        <begin position="1705"/>
        <end position="1864"/>
    </location>
</feature>
<feature type="compositionally biased region" description="Low complexity" evidence="8">
    <location>
        <begin position="1646"/>
        <end position="1659"/>
    </location>
</feature>
<feature type="compositionally biased region" description="Low complexity" evidence="8">
    <location>
        <begin position="1412"/>
        <end position="1422"/>
    </location>
</feature>
<dbReference type="InterPro" id="IPR053000">
    <property type="entry name" value="WSS1-like_metalloprotease"/>
</dbReference>
<dbReference type="PANTHER" id="PTHR46622">
    <property type="entry name" value="DNA-DEPENDENT METALLOPROTEASE WSS1"/>
    <property type="match status" value="1"/>
</dbReference>
<keyword evidence="2" id="KW-0813">Transport</keyword>
<dbReference type="Proteomes" id="UP000827549">
    <property type="component" value="Chromosome 1"/>
</dbReference>
<keyword evidence="3" id="KW-0479">Metal-binding</keyword>
<keyword evidence="6" id="KW-0811">Translocation</keyword>
<dbReference type="GO" id="GO:0005643">
    <property type="term" value="C:nuclear pore"/>
    <property type="evidence" value="ECO:0007669"/>
    <property type="project" value="UniProtKB-SubCell"/>
</dbReference>
<keyword evidence="11" id="KW-1185">Reference proteome</keyword>
<feature type="compositionally biased region" description="Polar residues" evidence="8">
    <location>
        <begin position="1306"/>
        <end position="1315"/>
    </location>
</feature>
<dbReference type="Gene3D" id="2.130.10.10">
    <property type="entry name" value="YVTN repeat-like/Quinoprotein amine dehydrogenase"/>
    <property type="match status" value="1"/>
</dbReference>
<feature type="compositionally biased region" description="Low complexity" evidence="8">
    <location>
        <begin position="1449"/>
        <end position="1458"/>
    </location>
</feature>